<accession>A0ACB8BIJ4</accession>
<keyword evidence="2" id="KW-1185">Reference proteome</keyword>
<sequence length="306" mass="34309">MNPARLRSTNLPEVEAVNNPVPEPFLTGHPILPEDMDMADIPPSQLYEMNQNLLNESVPQRPLIDALAPMSALREEYENGSPSFVTQIDQLSRDGFNFIRRTRGDGDCFYRSVAYAFVDKLLHAPDVLMAVASALSNLESTMSLLDGAGFQRIVYEDFLETFTDLIQSIIKPDDVGRMLTDELLLHVFQTPELSNAIVVYLRLLTSAHIRADPDNFAPFLMHPEIGIPLEPREFCEHFVEAVGKEADHVQITALSQAMKINVNIAYLDGRKPSVDFVRFDNAADANAEPLILLYRPGHYDVLVRQG</sequence>
<organism evidence="1 2">
    <name type="scientific">Leucogyrophana mollusca</name>
    <dbReference type="NCBI Taxonomy" id="85980"/>
    <lineage>
        <taxon>Eukaryota</taxon>
        <taxon>Fungi</taxon>
        <taxon>Dikarya</taxon>
        <taxon>Basidiomycota</taxon>
        <taxon>Agaricomycotina</taxon>
        <taxon>Agaricomycetes</taxon>
        <taxon>Agaricomycetidae</taxon>
        <taxon>Boletales</taxon>
        <taxon>Boletales incertae sedis</taxon>
        <taxon>Leucogyrophana</taxon>
    </lineage>
</organism>
<dbReference type="Proteomes" id="UP000790709">
    <property type="component" value="Unassembled WGS sequence"/>
</dbReference>
<reference evidence="1" key="1">
    <citation type="journal article" date="2021" name="New Phytol.">
        <title>Evolutionary innovations through gain and loss of genes in the ectomycorrhizal Boletales.</title>
        <authorList>
            <person name="Wu G."/>
            <person name="Miyauchi S."/>
            <person name="Morin E."/>
            <person name="Kuo A."/>
            <person name="Drula E."/>
            <person name="Varga T."/>
            <person name="Kohler A."/>
            <person name="Feng B."/>
            <person name="Cao Y."/>
            <person name="Lipzen A."/>
            <person name="Daum C."/>
            <person name="Hundley H."/>
            <person name="Pangilinan J."/>
            <person name="Johnson J."/>
            <person name="Barry K."/>
            <person name="LaButti K."/>
            <person name="Ng V."/>
            <person name="Ahrendt S."/>
            <person name="Min B."/>
            <person name="Choi I.G."/>
            <person name="Park H."/>
            <person name="Plett J.M."/>
            <person name="Magnuson J."/>
            <person name="Spatafora J.W."/>
            <person name="Nagy L.G."/>
            <person name="Henrissat B."/>
            <person name="Grigoriev I.V."/>
            <person name="Yang Z.L."/>
            <person name="Xu J."/>
            <person name="Martin F.M."/>
        </authorList>
    </citation>
    <scope>NUCLEOTIDE SEQUENCE</scope>
    <source>
        <strain evidence="1">KUC20120723A-06</strain>
    </source>
</reference>
<evidence type="ECO:0000313" key="2">
    <source>
        <dbReference type="Proteomes" id="UP000790709"/>
    </source>
</evidence>
<dbReference type="EMBL" id="MU266427">
    <property type="protein sequence ID" value="KAH7924353.1"/>
    <property type="molecule type" value="Genomic_DNA"/>
</dbReference>
<proteinExistence type="predicted"/>
<comment type="caution">
    <text evidence="1">The sequence shown here is derived from an EMBL/GenBank/DDBJ whole genome shotgun (WGS) entry which is preliminary data.</text>
</comment>
<name>A0ACB8BIJ4_9AGAM</name>
<gene>
    <name evidence="1" type="ORF">BV22DRAFT_1165231</name>
</gene>
<evidence type="ECO:0000313" key="1">
    <source>
        <dbReference type="EMBL" id="KAH7924353.1"/>
    </source>
</evidence>
<protein>
    <submittedName>
        <fullName evidence="1">Cysteine proteinase</fullName>
    </submittedName>
</protein>